<keyword evidence="6" id="KW-1185">Reference proteome</keyword>
<accession>A0ABR5YWT9</accession>
<sequence length="412" mass="45489">MSLTVADVLALPGLESLRLRSGAAGLNNPVRWPYVAENEGIADWVMGGELVFVTGINHPRDEANLLRLLGEAQERVTAGVVILTGEEFIHTIPEPVIAEAERLGVPLLEQPYQLKMVVVTQAIGTALVQEQMRGRSREHVLQQLLEGDYQSLDVLLQRADSLHLPLAVPRQVALIKLEDSERLFTDEPADHAERRLQASRQRLQRRLEQALNELGDPLPLVCQGEHWIALFPAPTTHAQTNRQALAAVLDELNQNLSPLRLFAGLSASGHGPGQLITALGEARQALVAAQSFPERLGLCCFSELGVLELLGAIRDRSLLDRFVDNVLGALIGDDSRREPVLMPTLEAWFHENGNLALAAQRLAVHRNTLGYRMQRIEALTGCSFSDPHDRLNVAVALMIWRLSSPRYTRSTP</sequence>
<evidence type="ECO:0000313" key="5">
    <source>
        <dbReference type="EMBL" id="MBA1272389.1"/>
    </source>
</evidence>
<dbReference type="InterPro" id="IPR042070">
    <property type="entry name" value="PucR_C-HTH_sf"/>
</dbReference>
<comment type="similarity">
    <text evidence="1">Belongs to the CdaR family.</text>
</comment>
<feature type="domain" description="CdaR GGDEF-like" evidence="4">
    <location>
        <begin position="153"/>
        <end position="286"/>
    </location>
</feature>
<evidence type="ECO:0000256" key="1">
    <source>
        <dbReference type="ARBA" id="ARBA00006754"/>
    </source>
</evidence>
<dbReference type="RefSeq" id="WP_181069357.1">
    <property type="nucleotide sequence ID" value="NZ_JAAMRF010000002.1"/>
</dbReference>
<feature type="domain" description="Purine catabolism PurC-like" evidence="2">
    <location>
        <begin position="7"/>
        <end position="126"/>
    </location>
</feature>
<gene>
    <name evidence="5" type="ORF">G7026_03355</name>
</gene>
<evidence type="ECO:0000313" key="6">
    <source>
        <dbReference type="Proteomes" id="UP000786387"/>
    </source>
</evidence>
<dbReference type="PANTHER" id="PTHR33744:SF15">
    <property type="entry name" value="CARBOHYDRATE DIACID REGULATOR"/>
    <property type="match status" value="1"/>
</dbReference>
<organism evidence="5 6">
    <name type="scientific">Stutzerimonas azotifigens</name>
    <dbReference type="NCBI Taxonomy" id="291995"/>
    <lineage>
        <taxon>Bacteria</taxon>
        <taxon>Pseudomonadati</taxon>
        <taxon>Pseudomonadota</taxon>
        <taxon>Gammaproteobacteria</taxon>
        <taxon>Pseudomonadales</taxon>
        <taxon>Pseudomonadaceae</taxon>
        <taxon>Stutzerimonas</taxon>
    </lineage>
</organism>
<dbReference type="Pfam" id="PF17853">
    <property type="entry name" value="GGDEF_2"/>
    <property type="match status" value="1"/>
</dbReference>
<dbReference type="Gene3D" id="1.10.10.2840">
    <property type="entry name" value="PucR C-terminal helix-turn-helix domain"/>
    <property type="match status" value="1"/>
</dbReference>
<name>A0ABR5YWT9_9GAMM</name>
<dbReference type="InterPro" id="IPR041522">
    <property type="entry name" value="CdaR_GGDEF"/>
</dbReference>
<proteinExistence type="inferred from homology"/>
<dbReference type="EMBL" id="JAAMRF010000002">
    <property type="protein sequence ID" value="MBA1272389.1"/>
    <property type="molecule type" value="Genomic_DNA"/>
</dbReference>
<dbReference type="Pfam" id="PF13556">
    <property type="entry name" value="HTH_30"/>
    <property type="match status" value="1"/>
</dbReference>
<reference evidence="5 6" key="1">
    <citation type="submission" date="2020-02" db="EMBL/GenBank/DDBJ databases">
        <title>Synteny-based analysis reveals conserved mechanism for high triclosan tolerance in Pseudomonas, as well as instances of horizontal transfer.</title>
        <authorList>
            <person name="Mcfarland A.G."/>
            <person name="Bertucci H.K."/>
            <person name="Litmann E."/>
            <person name="Shen J."/>
            <person name="Huttenhower C."/>
            <person name="Hartmann E.M."/>
        </authorList>
    </citation>
    <scope>NUCLEOTIDE SEQUENCE [LARGE SCALE GENOMIC DNA]</scope>
    <source>
        <strain evidence="5 6">115A1</strain>
    </source>
</reference>
<dbReference type="Proteomes" id="UP000786387">
    <property type="component" value="Unassembled WGS sequence"/>
</dbReference>
<evidence type="ECO:0000259" key="3">
    <source>
        <dbReference type="Pfam" id="PF13556"/>
    </source>
</evidence>
<comment type="caution">
    <text evidence="5">The sequence shown here is derived from an EMBL/GenBank/DDBJ whole genome shotgun (WGS) entry which is preliminary data.</text>
</comment>
<protein>
    <submittedName>
        <fullName evidence="5">PucR family transcriptional regulator</fullName>
    </submittedName>
</protein>
<dbReference type="InterPro" id="IPR012914">
    <property type="entry name" value="PucR_dom"/>
</dbReference>
<dbReference type="InterPro" id="IPR025736">
    <property type="entry name" value="PucR_C-HTH_dom"/>
</dbReference>
<dbReference type="PANTHER" id="PTHR33744">
    <property type="entry name" value="CARBOHYDRATE DIACID REGULATOR"/>
    <property type="match status" value="1"/>
</dbReference>
<evidence type="ECO:0000259" key="4">
    <source>
        <dbReference type="Pfam" id="PF17853"/>
    </source>
</evidence>
<evidence type="ECO:0000259" key="2">
    <source>
        <dbReference type="Pfam" id="PF07905"/>
    </source>
</evidence>
<dbReference type="Pfam" id="PF07905">
    <property type="entry name" value="PucR"/>
    <property type="match status" value="1"/>
</dbReference>
<feature type="domain" description="PucR C-terminal helix-turn-helix" evidence="3">
    <location>
        <begin position="341"/>
        <end position="398"/>
    </location>
</feature>
<dbReference type="InterPro" id="IPR051448">
    <property type="entry name" value="CdaR-like_regulators"/>
</dbReference>